<keyword evidence="1" id="KW-0472">Membrane</keyword>
<dbReference type="Pfam" id="PF13116">
    <property type="entry name" value="YhdP"/>
    <property type="match status" value="1"/>
</dbReference>
<evidence type="ECO:0000313" key="3">
    <source>
        <dbReference type="EMBL" id="SMC24699.1"/>
    </source>
</evidence>
<dbReference type="NCBIfam" id="TIGR02099">
    <property type="entry name" value="YhdP family protein"/>
    <property type="match status" value="1"/>
</dbReference>
<dbReference type="Proteomes" id="UP000192761">
    <property type="component" value="Unassembled WGS sequence"/>
</dbReference>
<dbReference type="EMBL" id="FWXD01000010">
    <property type="protein sequence ID" value="SMC24699.1"/>
    <property type="molecule type" value="Genomic_DNA"/>
</dbReference>
<feature type="domain" description="YhdP central" evidence="2">
    <location>
        <begin position="30"/>
        <end position="1263"/>
    </location>
</feature>
<evidence type="ECO:0000259" key="2">
    <source>
        <dbReference type="Pfam" id="PF13116"/>
    </source>
</evidence>
<dbReference type="AlphaFoldDB" id="A0A1W1XL45"/>
<dbReference type="PANTHER" id="PTHR38690:SF1">
    <property type="entry name" value="PROTEASE"/>
    <property type="match status" value="1"/>
</dbReference>
<organism evidence="3 4">
    <name type="scientific">Andreprevotia lacus DSM 23236</name>
    <dbReference type="NCBI Taxonomy" id="1121001"/>
    <lineage>
        <taxon>Bacteria</taxon>
        <taxon>Pseudomonadati</taxon>
        <taxon>Pseudomonadota</taxon>
        <taxon>Betaproteobacteria</taxon>
        <taxon>Neisseriales</taxon>
        <taxon>Chitinibacteraceae</taxon>
        <taxon>Andreprevotia</taxon>
    </lineage>
</organism>
<keyword evidence="1" id="KW-0812">Transmembrane</keyword>
<keyword evidence="4" id="KW-1185">Reference proteome</keyword>
<feature type="transmembrane region" description="Helical" evidence="1">
    <location>
        <begin position="32"/>
        <end position="54"/>
    </location>
</feature>
<dbReference type="InterPro" id="IPR011836">
    <property type="entry name" value="YhdP"/>
</dbReference>
<dbReference type="PANTHER" id="PTHR38690">
    <property type="entry name" value="PROTEASE-RELATED"/>
    <property type="match status" value="1"/>
</dbReference>
<name>A0A1W1XL45_9NEIS</name>
<gene>
    <name evidence="3" type="ORF">SAMN02745857_01930</name>
</gene>
<evidence type="ECO:0000256" key="1">
    <source>
        <dbReference type="SAM" id="Phobius"/>
    </source>
</evidence>
<reference evidence="3 4" key="1">
    <citation type="submission" date="2017-04" db="EMBL/GenBank/DDBJ databases">
        <authorList>
            <person name="Afonso C.L."/>
            <person name="Miller P.J."/>
            <person name="Scott M.A."/>
            <person name="Spackman E."/>
            <person name="Goraichik I."/>
            <person name="Dimitrov K.M."/>
            <person name="Suarez D.L."/>
            <person name="Swayne D.E."/>
        </authorList>
    </citation>
    <scope>NUCLEOTIDE SEQUENCE [LARGE SCALE GENOMIC DNA]</scope>
    <source>
        <strain evidence="3 4">DSM 23236</strain>
    </source>
</reference>
<proteinExistence type="predicted"/>
<protein>
    <submittedName>
        <fullName evidence="3">TIGR02099 family protein</fullName>
    </submittedName>
</protein>
<sequence>MLHSGGSRMTFTTRIRAAARIVNRVLAWHSRLLLRLLLAVLALLLIIALTWQFYLLPRLDQFRPAIVKAIADASGANLSVRHLSGGWAGFFPRLLIEGVTVRDAQQQPRISIDAIDAELSWSSIVLLSPNFHSLTLNRPRLSVLRDRNDIWHVGGFALTGKPGNDNRFVDWLLEQGNLAIADGEIEWQDQLGDEPAQRLTDVRITTSKFFRRHRFSLAVTPPATLASPLEVEGNWYGGTVAEWRQWHGVLTARMSRVELARASRWLPAALQGRVAWHGQGGGEASFTFKEGRAERFQLGLHGNDLQGQFQGHVMRLPAVDMRLQWYQQHGTQNLEVQGNRIEAASGVLCDHCSIALTQSGEQDWKVEARDWRLAPLGEFLPLLPAPWGERMSKVVLGGTLKQLQLQHAAEGYEGVFSGQGLRLAGYPDVPTLAGVDAEARFDTRGGQLQLTSKQFQLDYPPLFSEVLQFRQLKLDVDWQRTKEGVRAEFKRIQLQNDDVATTLAARYTSTASGPGYLDLNGDLQRLRASRVPAYLPKVVGPDTLHWLRQALGVGEAYDGKVALKGDLAQFPFPADKGGVFRVTAQVRDTALKYAEGWPMIEGIAGELDFHGTRMEIHGRDAHLLGTRLSNVSAVIPDLDSFNPLLQIDGQVRGPTREFLRFLRASPIHERTDGYLGDLKAEGEGDLLLRLDLPLANIDAARIAGQYRFLNNQLDFGENVPRLAGANGRVNFTEKQLQISEATAQSLGGPLRVSGGTDAAGALKLQLAGQAQLGDVVKRFELPLASRMRGPVAYQGVLTAGGDNFELALQSPLQGATLDLPAPLGKNAADTRQLRVKVGGGKGQTQIDFAYDTLLQGVLARRNGVLGGQIALGRAAQASGQPGISVVGGWSDINADIWRKLLDDGKGGNDAAVVSSVDVSFPRAIVHGYVLNELGLKLHAEGAQWLGEVSSREFAGKLNWNGQGRGKLAANLTRLYLPLQEDTAAATPTPAPGGGARAVPTQSTLPALDLHVDDFRYKALQLGKLDVDAAQQGEIWRLNNVVLNNPDGKLTMSGLWRQRPSRSRVEGKININTDNLGKLLTRLDYPDTMKRAPAQFSGDLAWEGELFPPDLSTLEGSLKLDVQAGQFSKIAPGAGRFLSILSLQSLSRRVQLDFRDVFSEGFEFDTIKGEAVIQRGQAHTENLIISGPAAQVLFRGDANFVAGTQNLRVRIVPTVGDSVAVATTLINPIAGAAAFLLQRILKDPLGQLVAYEYDITGSMRDPQIAPAKQTLTDRLREVKPH</sequence>
<evidence type="ECO:0000313" key="4">
    <source>
        <dbReference type="Proteomes" id="UP000192761"/>
    </source>
</evidence>
<accession>A0A1W1XL45</accession>
<keyword evidence="1" id="KW-1133">Transmembrane helix</keyword>
<dbReference type="InterPro" id="IPR025263">
    <property type="entry name" value="YhdP_central"/>
</dbReference>
<dbReference type="STRING" id="1121001.SAMN02745857_01930"/>